<evidence type="ECO:0000313" key="1">
    <source>
        <dbReference type="EMBL" id="MBF4102095.1"/>
    </source>
</evidence>
<reference evidence="1" key="1">
    <citation type="submission" date="2020-11" db="EMBL/GenBank/DDBJ databases">
        <title>Gallibacterium anatis 1637, full genome, WGS.</title>
        <authorList>
            <person name="Laishevtcev A.I."/>
            <person name="Yakimova E.A."/>
            <person name="Petkovich D."/>
            <person name="Stepanova T.V."/>
            <person name="Kalendr R.S."/>
            <person name="Rubalsky E.O."/>
            <person name="Zulkarneev E.R."/>
            <person name="Aleshkin A.V."/>
        </authorList>
    </citation>
    <scope>NUCLEOTIDE SEQUENCE</scope>
    <source>
        <strain evidence="1">1637</strain>
    </source>
</reference>
<proteinExistence type="predicted"/>
<accession>A0A930Y4L9</accession>
<dbReference type="EMBL" id="JADION010000001">
    <property type="protein sequence ID" value="MBF4102095.1"/>
    <property type="molecule type" value="Genomic_DNA"/>
</dbReference>
<dbReference type="AlphaFoldDB" id="A0A930Y4L9"/>
<name>A0A930Y4L9_9PAST</name>
<gene>
    <name evidence="1" type="ORF">INT80_00290</name>
</gene>
<protein>
    <submittedName>
        <fullName evidence="1">Uncharacterized protein</fullName>
    </submittedName>
</protein>
<comment type="caution">
    <text evidence="1">The sequence shown here is derived from an EMBL/GenBank/DDBJ whole genome shotgun (WGS) entry which is preliminary data.</text>
</comment>
<organism evidence="1">
    <name type="scientific">Gallibacterium anatis</name>
    <dbReference type="NCBI Taxonomy" id="750"/>
    <lineage>
        <taxon>Bacteria</taxon>
        <taxon>Pseudomonadati</taxon>
        <taxon>Pseudomonadota</taxon>
        <taxon>Gammaproteobacteria</taxon>
        <taxon>Pasteurellales</taxon>
        <taxon>Pasteurellaceae</taxon>
        <taxon>Gallibacterium</taxon>
    </lineage>
</organism>
<sequence>MLDIAITQSGQVTDKDGKPLSVEEVLELAFDVLTEAETHLNTLINH</sequence>